<feature type="compositionally biased region" description="Basic residues" evidence="8">
    <location>
        <begin position="114"/>
        <end position="135"/>
    </location>
</feature>
<dbReference type="InterPro" id="IPR009018">
    <property type="entry name" value="Signal_recog_particle_SRP9/14"/>
</dbReference>
<evidence type="ECO:0000256" key="4">
    <source>
        <dbReference type="ARBA" id="ARBA00022884"/>
    </source>
</evidence>
<feature type="region of interest" description="Disordered" evidence="8">
    <location>
        <begin position="59"/>
        <end position="81"/>
    </location>
</feature>
<dbReference type="GO" id="GO:0008312">
    <property type="term" value="F:7S RNA binding"/>
    <property type="evidence" value="ECO:0007669"/>
    <property type="project" value="UniProtKB-UniRule"/>
</dbReference>
<dbReference type="Pfam" id="PF02290">
    <property type="entry name" value="SRP14"/>
    <property type="match status" value="1"/>
</dbReference>
<accession>A0A1L9VF27</accession>
<comment type="subcellular location">
    <subcellularLocation>
        <location evidence="1 7">Cytoplasm</location>
    </subcellularLocation>
</comment>
<dbReference type="FunFam" id="3.30.720.10:FF:000006">
    <property type="entry name" value="Signal recognition particle 14kD protein, putative"/>
    <property type="match status" value="1"/>
</dbReference>
<evidence type="ECO:0000256" key="3">
    <source>
        <dbReference type="ARBA" id="ARBA00022490"/>
    </source>
</evidence>
<comment type="subunit">
    <text evidence="7">Component of a fungal signal recognition particle (SRP) complex that consists of a 7SL RNA molecule (scR1) and at least six protein subunits: SRP72, SRP68, SRP54, SEC65, SRP21 and SRP14.</text>
</comment>
<dbReference type="InterPro" id="IPR003210">
    <property type="entry name" value="Signal_recog_particle_SRP14"/>
</dbReference>
<keyword evidence="6 7" id="KW-0687">Ribonucleoprotein</keyword>
<keyword evidence="4 7" id="KW-0694">RNA-binding</keyword>
<comment type="function">
    <text evidence="7">Component of the signal recognition particle (SRP) complex, a ribonucleoprotein complex that mediates the cotranslational targeting of secretory and membrane proteins to the endoplasmic reticulum (ER).</text>
</comment>
<dbReference type="RefSeq" id="XP_022399235.1">
    <property type="nucleotide sequence ID" value="XM_022543653.1"/>
</dbReference>
<protein>
    <recommendedName>
        <fullName evidence="7">Signal recognition particle subunit SRP14</fullName>
    </recommendedName>
    <alternativeName>
        <fullName evidence="7">Signal recognition particle 14 kDa protein</fullName>
    </alternativeName>
</protein>
<evidence type="ECO:0000256" key="1">
    <source>
        <dbReference type="ARBA" id="ARBA00004496"/>
    </source>
</evidence>
<dbReference type="SUPFAM" id="SSF54762">
    <property type="entry name" value="Signal recognition particle alu RNA binding heterodimer, SRP9/14"/>
    <property type="match status" value="1"/>
</dbReference>
<name>A0A1L9VF27_ASPGL</name>
<evidence type="ECO:0000256" key="7">
    <source>
        <dbReference type="RuleBase" id="RU368100"/>
    </source>
</evidence>
<evidence type="ECO:0000256" key="8">
    <source>
        <dbReference type="SAM" id="MobiDB-lite"/>
    </source>
</evidence>
<dbReference type="Proteomes" id="UP000184300">
    <property type="component" value="Unassembled WGS sequence"/>
</dbReference>
<dbReference type="OrthoDB" id="19209at2759"/>
<keyword evidence="10" id="KW-1185">Reference proteome</keyword>
<dbReference type="EMBL" id="KV878902">
    <property type="protein sequence ID" value="OJJ82537.1"/>
    <property type="molecule type" value="Genomic_DNA"/>
</dbReference>
<proteinExistence type="inferred from homology"/>
<keyword evidence="5 7" id="KW-0733">Signal recognition particle</keyword>
<evidence type="ECO:0000313" key="10">
    <source>
        <dbReference type="Proteomes" id="UP000184300"/>
    </source>
</evidence>
<reference evidence="10" key="1">
    <citation type="journal article" date="2017" name="Genome Biol.">
        <title>Comparative genomics reveals high biological diversity and specific adaptations in the industrially and medically important fungal genus Aspergillus.</title>
        <authorList>
            <person name="de Vries R.P."/>
            <person name="Riley R."/>
            <person name="Wiebenga A."/>
            <person name="Aguilar-Osorio G."/>
            <person name="Amillis S."/>
            <person name="Uchima C.A."/>
            <person name="Anderluh G."/>
            <person name="Asadollahi M."/>
            <person name="Askin M."/>
            <person name="Barry K."/>
            <person name="Battaglia E."/>
            <person name="Bayram O."/>
            <person name="Benocci T."/>
            <person name="Braus-Stromeyer S.A."/>
            <person name="Caldana C."/>
            <person name="Canovas D."/>
            <person name="Cerqueira G.C."/>
            <person name="Chen F."/>
            <person name="Chen W."/>
            <person name="Choi C."/>
            <person name="Clum A."/>
            <person name="Dos Santos R.A."/>
            <person name="Damasio A.R."/>
            <person name="Diallinas G."/>
            <person name="Emri T."/>
            <person name="Fekete E."/>
            <person name="Flipphi M."/>
            <person name="Freyberg S."/>
            <person name="Gallo A."/>
            <person name="Gournas C."/>
            <person name="Habgood R."/>
            <person name="Hainaut M."/>
            <person name="Harispe M.L."/>
            <person name="Henrissat B."/>
            <person name="Hilden K.S."/>
            <person name="Hope R."/>
            <person name="Hossain A."/>
            <person name="Karabika E."/>
            <person name="Karaffa L."/>
            <person name="Karanyi Z."/>
            <person name="Krasevec N."/>
            <person name="Kuo A."/>
            <person name="Kusch H."/>
            <person name="LaButti K."/>
            <person name="Lagendijk E.L."/>
            <person name="Lapidus A."/>
            <person name="Levasseur A."/>
            <person name="Lindquist E."/>
            <person name="Lipzen A."/>
            <person name="Logrieco A.F."/>
            <person name="MacCabe A."/>
            <person name="Maekelae M.R."/>
            <person name="Malavazi I."/>
            <person name="Melin P."/>
            <person name="Meyer V."/>
            <person name="Mielnichuk N."/>
            <person name="Miskei M."/>
            <person name="Molnar A.P."/>
            <person name="Mule G."/>
            <person name="Ngan C.Y."/>
            <person name="Orejas M."/>
            <person name="Orosz E."/>
            <person name="Ouedraogo J.P."/>
            <person name="Overkamp K.M."/>
            <person name="Park H.-S."/>
            <person name="Perrone G."/>
            <person name="Piumi F."/>
            <person name="Punt P.J."/>
            <person name="Ram A.F."/>
            <person name="Ramon A."/>
            <person name="Rauscher S."/>
            <person name="Record E."/>
            <person name="Riano-Pachon D.M."/>
            <person name="Robert V."/>
            <person name="Roehrig J."/>
            <person name="Ruller R."/>
            <person name="Salamov A."/>
            <person name="Salih N.S."/>
            <person name="Samson R.A."/>
            <person name="Sandor E."/>
            <person name="Sanguinetti M."/>
            <person name="Schuetze T."/>
            <person name="Sepcic K."/>
            <person name="Shelest E."/>
            <person name="Sherlock G."/>
            <person name="Sophianopoulou V."/>
            <person name="Squina F.M."/>
            <person name="Sun H."/>
            <person name="Susca A."/>
            <person name="Todd R.B."/>
            <person name="Tsang A."/>
            <person name="Unkles S.E."/>
            <person name="van de Wiele N."/>
            <person name="van Rossen-Uffink D."/>
            <person name="Oliveira J.V."/>
            <person name="Vesth T.C."/>
            <person name="Visser J."/>
            <person name="Yu J.-H."/>
            <person name="Zhou M."/>
            <person name="Andersen M.R."/>
            <person name="Archer D.B."/>
            <person name="Baker S.E."/>
            <person name="Benoit I."/>
            <person name="Brakhage A.A."/>
            <person name="Braus G.H."/>
            <person name="Fischer R."/>
            <person name="Frisvad J.C."/>
            <person name="Goldman G.H."/>
            <person name="Houbraken J."/>
            <person name="Oakley B."/>
            <person name="Pocsi I."/>
            <person name="Scazzocchio C."/>
            <person name="Seiboth B."/>
            <person name="vanKuyk P.A."/>
            <person name="Wortman J."/>
            <person name="Dyer P.S."/>
            <person name="Grigoriev I.V."/>
        </authorList>
    </citation>
    <scope>NUCLEOTIDE SEQUENCE [LARGE SCALE GENOMIC DNA]</scope>
    <source>
        <strain evidence="10">CBS 516.65</strain>
    </source>
</reference>
<gene>
    <name evidence="9" type="ORF">ASPGLDRAFT_27369</name>
</gene>
<dbReference type="GO" id="GO:0030942">
    <property type="term" value="F:endoplasmic reticulum signal peptide binding"/>
    <property type="evidence" value="ECO:0007669"/>
    <property type="project" value="UniProtKB-UniRule"/>
</dbReference>
<feature type="region of interest" description="Disordered" evidence="8">
    <location>
        <begin position="113"/>
        <end position="135"/>
    </location>
</feature>
<evidence type="ECO:0000256" key="2">
    <source>
        <dbReference type="ARBA" id="ARBA00010349"/>
    </source>
</evidence>
<dbReference type="GO" id="GO:0005786">
    <property type="term" value="C:signal recognition particle, endoplasmic reticulum targeting"/>
    <property type="evidence" value="ECO:0007669"/>
    <property type="project" value="UniProtKB-UniRule"/>
</dbReference>
<dbReference type="AlphaFoldDB" id="A0A1L9VF27"/>
<dbReference type="VEuPathDB" id="FungiDB:ASPGLDRAFT_27369"/>
<evidence type="ECO:0000256" key="5">
    <source>
        <dbReference type="ARBA" id="ARBA00023135"/>
    </source>
</evidence>
<dbReference type="STRING" id="1160497.A0A1L9VF27"/>
<dbReference type="GeneID" id="34459914"/>
<dbReference type="Gene3D" id="3.30.720.10">
    <property type="entry name" value="Signal recognition particle alu RNA binding heterodimer, srp9/1"/>
    <property type="match status" value="1"/>
</dbReference>
<organism evidence="9 10">
    <name type="scientific">Aspergillus glaucus CBS 516.65</name>
    <dbReference type="NCBI Taxonomy" id="1160497"/>
    <lineage>
        <taxon>Eukaryota</taxon>
        <taxon>Fungi</taxon>
        <taxon>Dikarya</taxon>
        <taxon>Ascomycota</taxon>
        <taxon>Pezizomycotina</taxon>
        <taxon>Eurotiomycetes</taxon>
        <taxon>Eurotiomycetidae</taxon>
        <taxon>Eurotiales</taxon>
        <taxon>Aspergillaceae</taxon>
        <taxon>Aspergillus</taxon>
        <taxon>Aspergillus subgen. Aspergillus</taxon>
    </lineage>
</organism>
<comment type="similarity">
    <text evidence="2 7">Belongs to the SRP14 family.</text>
</comment>
<dbReference type="PANTHER" id="PTHR12013">
    <property type="entry name" value="SIGNAL RECOGNITION PARTICLE 14 KD PROTEIN"/>
    <property type="match status" value="1"/>
</dbReference>
<feature type="compositionally biased region" description="Polar residues" evidence="8">
    <location>
        <begin position="61"/>
        <end position="73"/>
    </location>
</feature>
<dbReference type="GO" id="GO:0006614">
    <property type="term" value="P:SRP-dependent cotranslational protein targeting to membrane"/>
    <property type="evidence" value="ECO:0007669"/>
    <property type="project" value="UniProtKB-UniRule"/>
</dbReference>
<keyword evidence="3 7" id="KW-0963">Cytoplasm</keyword>
<evidence type="ECO:0000256" key="6">
    <source>
        <dbReference type="ARBA" id="ARBA00023274"/>
    </source>
</evidence>
<evidence type="ECO:0000313" key="9">
    <source>
        <dbReference type="EMBL" id="OJJ82537.1"/>
    </source>
</evidence>
<sequence length="135" mass="14443">MAPHLSNEEFFTSLTSLLSTTSQKTRGSVYLTQKPLLNTTSTTTEDPSPVSQPSILIRATDGNTNAPNPQNPKNKIEKSTKASKVKISTVVAVEDLEGFYGRYAEVCKAGMTGLKKRDRKRGKGKGKGGAKGAKA</sequence>